<dbReference type="CDD" id="cd14014">
    <property type="entry name" value="STKc_PknB_like"/>
    <property type="match status" value="1"/>
</dbReference>
<comment type="caution">
    <text evidence="9">The sequence shown here is derived from an EMBL/GenBank/DDBJ whole genome shotgun (WGS) entry which is preliminary data.</text>
</comment>
<dbReference type="InterPro" id="IPR011009">
    <property type="entry name" value="Kinase-like_dom_sf"/>
</dbReference>
<proteinExistence type="inferred from homology"/>
<dbReference type="EMBL" id="JAALHA020000025">
    <property type="protein sequence ID" value="MDR9899574.1"/>
    <property type="molecule type" value="Genomic_DNA"/>
</dbReference>
<dbReference type="InterPro" id="IPR008271">
    <property type="entry name" value="Ser/Thr_kinase_AS"/>
</dbReference>
<dbReference type="SUPFAM" id="SSF56112">
    <property type="entry name" value="Protein kinase-like (PK-like)"/>
    <property type="match status" value="1"/>
</dbReference>
<evidence type="ECO:0000259" key="8">
    <source>
        <dbReference type="PROSITE" id="PS50011"/>
    </source>
</evidence>
<evidence type="ECO:0000313" key="10">
    <source>
        <dbReference type="Proteomes" id="UP000667802"/>
    </source>
</evidence>
<dbReference type="PANTHER" id="PTHR43671">
    <property type="entry name" value="SERINE/THREONINE-PROTEIN KINASE NEK"/>
    <property type="match status" value="1"/>
</dbReference>
<name>A0AAP5IFN9_9CYAN</name>
<feature type="binding site" evidence="7">
    <location>
        <position position="41"/>
    </location>
    <ligand>
        <name>ATP</name>
        <dbReference type="ChEBI" id="CHEBI:30616"/>
    </ligand>
</feature>
<accession>A0AAP5IFN9</accession>
<evidence type="ECO:0000256" key="5">
    <source>
        <dbReference type="ARBA" id="ARBA00022777"/>
    </source>
</evidence>
<dbReference type="PROSITE" id="PS50011">
    <property type="entry name" value="PROTEIN_KINASE_DOM"/>
    <property type="match status" value="1"/>
</dbReference>
<evidence type="ECO:0000256" key="2">
    <source>
        <dbReference type="ARBA" id="ARBA00012513"/>
    </source>
</evidence>
<evidence type="ECO:0000256" key="3">
    <source>
        <dbReference type="ARBA" id="ARBA00022679"/>
    </source>
</evidence>
<dbReference type="EC" id="2.7.11.1" evidence="2"/>
<dbReference type="Gene3D" id="1.10.510.10">
    <property type="entry name" value="Transferase(Phosphotransferase) domain 1"/>
    <property type="match status" value="1"/>
</dbReference>
<feature type="domain" description="Protein kinase" evidence="8">
    <location>
        <begin position="11"/>
        <end position="299"/>
    </location>
</feature>
<dbReference type="InterPro" id="IPR000719">
    <property type="entry name" value="Prot_kinase_dom"/>
</dbReference>
<evidence type="ECO:0000256" key="7">
    <source>
        <dbReference type="PROSITE-ProRule" id="PRU10141"/>
    </source>
</evidence>
<keyword evidence="9" id="KW-0723">Serine/threonine-protein kinase</keyword>
<dbReference type="GO" id="GO:0005524">
    <property type="term" value="F:ATP binding"/>
    <property type="evidence" value="ECO:0007669"/>
    <property type="project" value="UniProtKB-UniRule"/>
</dbReference>
<dbReference type="InterPro" id="IPR050660">
    <property type="entry name" value="NEK_Ser/Thr_kinase"/>
</dbReference>
<dbReference type="PANTHER" id="PTHR43671:SF13">
    <property type="entry name" value="SERINE_THREONINE-PROTEIN KINASE NEK2"/>
    <property type="match status" value="1"/>
</dbReference>
<dbReference type="Gene3D" id="3.30.200.20">
    <property type="entry name" value="Phosphorylase Kinase, domain 1"/>
    <property type="match status" value="1"/>
</dbReference>
<sequence length="506" mass="57629">MNINRLLSNRYQLQELIGTGAMGRVYLAKDMLLGGVPVAVKFLSLSIQSQTMRLQERFEREAKTCALLGQRSIHIVRVMDYGVDEYNTPFYVMEYLPGLNLGTIIRKSPLSLPRFLSMARQICLGLEHAHEGIPLDDKVYPIIHRDIKPSNIIVIADPSFGELVKILDFGIAKLLQSDAHHTNFYLGTLAYSSPEQMEGKELDHRSDIYSLGVMMFEMLTGKLPLVAPARSFGAWYKVHHNQEPRSFSEADPRLQLPKDLENLVRSCLAKTPNLRPSSISEILAVLTSLEQQYQAHNNFVKDEKVELEQKSRIDLTSCVANDEIARSSSWPENKPIADIVFPSSIHNNQEVSVALWVMLPQQEIQKRLICTRYNQFLFVTDPHPVLLWITLFYNSKHGAKWLPYYLDLKSSHGREIAISLQQTGYYRVLFFAREDPSRCAHVAVLSIAFAQQQKLQQWIILSNAFVSHADFQTSKNILKIEYEKLKPRILAKLQAIDTGSSLNLSC</sequence>
<comment type="similarity">
    <text evidence="1">Belongs to the protein kinase superfamily. NEK Ser/Thr protein kinase family. NIMA subfamily.</text>
</comment>
<dbReference type="AlphaFoldDB" id="A0AAP5IFN9"/>
<dbReference type="SMART" id="SM00220">
    <property type="entry name" value="S_TKc"/>
    <property type="match status" value="1"/>
</dbReference>
<dbReference type="InterPro" id="IPR017441">
    <property type="entry name" value="Protein_kinase_ATP_BS"/>
</dbReference>
<evidence type="ECO:0000256" key="1">
    <source>
        <dbReference type="ARBA" id="ARBA00010886"/>
    </source>
</evidence>
<evidence type="ECO:0000256" key="6">
    <source>
        <dbReference type="ARBA" id="ARBA00022840"/>
    </source>
</evidence>
<dbReference type="GO" id="GO:0004674">
    <property type="term" value="F:protein serine/threonine kinase activity"/>
    <property type="evidence" value="ECO:0007669"/>
    <property type="project" value="UniProtKB-KW"/>
</dbReference>
<gene>
    <name evidence="9" type="ORF">G7B40_034205</name>
</gene>
<organism evidence="9 10">
    <name type="scientific">Aetokthonos hydrillicola Thurmond2011</name>
    <dbReference type="NCBI Taxonomy" id="2712845"/>
    <lineage>
        <taxon>Bacteria</taxon>
        <taxon>Bacillati</taxon>
        <taxon>Cyanobacteriota</taxon>
        <taxon>Cyanophyceae</taxon>
        <taxon>Nostocales</taxon>
        <taxon>Hapalosiphonaceae</taxon>
        <taxon>Aetokthonos</taxon>
    </lineage>
</organism>
<keyword evidence="10" id="KW-1185">Reference proteome</keyword>
<keyword evidence="4 7" id="KW-0547">Nucleotide-binding</keyword>
<dbReference type="PROSITE" id="PS00107">
    <property type="entry name" value="PROTEIN_KINASE_ATP"/>
    <property type="match status" value="1"/>
</dbReference>
<dbReference type="Pfam" id="PF00069">
    <property type="entry name" value="Pkinase"/>
    <property type="match status" value="1"/>
</dbReference>
<dbReference type="RefSeq" id="WP_310834327.1">
    <property type="nucleotide sequence ID" value="NZ_JAALHA020000025.1"/>
</dbReference>
<dbReference type="PROSITE" id="PS00108">
    <property type="entry name" value="PROTEIN_KINASE_ST"/>
    <property type="match status" value="1"/>
</dbReference>
<evidence type="ECO:0000313" key="9">
    <source>
        <dbReference type="EMBL" id="MDR9899574.1"/>
    </source>
</evidence>
<keyword evidence="6 7" id="KW-0067">ATP-binding</keyword>
<protein>
    <recommendedName>
        <fullName evidence="2">non-specific serine/threonine protein kinase</fullName>
        <ecNumber evidence="2">2.7.11.1</ecNumber>
    </recommendedName>
</protein>
<keyword evidence="3" id="KW-0808">Transferase</keyword>
<dbReference type="Proteomes" id="UP000667802">
    <property type="component" value="Unassembled WGS sequence"/>
</dbReference>
<evidence type="ECO:0000256" key="4">
    <source>
        <dbReference type="ARBA" id="ARBA00022741"/>
    </source>
</evidence>
<reference evidence="10" key="1">
    <citation type="journal article" date="2021" name="Science">
        <title>Hunting the eagle killer: A cyanobacterial neurotoxin causes vacuolar myelinopathy.</title>
        <authorList>
            <person name="Breinlinger S."/>
            <person name="Phillips T.J."/>
            <person name="Haram B.N."/>
            <person name="Mares J."/>
            <person name="Martinez Yerena J.A."/>
            <person name="Hrouzek P."/>
            <person name="Sobotka R."/>
            <person name="Henderson W.M."/>
            <person name="Schmieder P."/>
            <person name="Williams S.M."/>
            <person name="Lauderdale J.D."/>
            <person name="Wilde H.D."/>
            <person name="Gerrin W."/>
            <person name="Kust A."/>
            <person name="Washington J.W."/>
            <person name="Wagner C."/>
            <person name="Geier B."/>
            <person name="Liebeke M."/>
            <person name="Enke H."/>
            <person name="Niedermeyer T.H.J."/>
            <person name="Wilde S.B."/>
        </authorList>
    </citation>
    <scope>NUCLEOTIDE SEQUENCE [LARGE SCALE GENOMIC DNA]</scope>
    <source>
        <strain evidence="10">Thurmond2011</strain>
    </source>
</reference>
<keyword evidence="5 9" id="KW-0418">Kinase</keyword>